<proteinExistence type="predicted"/>
<dbReference type="EC" id="3.6.1.57" evidence="5"/>
<dbReference type="Gene3D" id="3.40.50.2000">
    <property type="entry name" value="Glycogen Phosphorylase B"/>
    <property type="match status" value="1"/>
</dbReference>
<organism evidence="5 6">
    <name type="scientific">Cohnella candidum</name>
    <dbReference type="NCBI Taxonomy" id="2674991"/>
    <lineage>
        <taxon>Bacteria</taxon>
        <taxon>Bacillati</taxon>
        <taxon>Bacillota</taxon>
        <taxon>Bacilli</taxon>
        <taxon>Bacillales</taxon>
        <taxon>Paenibacillaceae</taxon>
        <taxon>Cohnella</taxon>
    </lineage>
</organism>
<feature type="binding site" evidence="3">
    <location>
        <position position="181"/>
    </location>
    <ligand>
        <name>substrate</name>
    </ligand>
</feature>
<dbReference type="GO" id="GO:0016787">
    <property type="term" value="F:hydrolase activity"/>
    <property type="evidence" value="ECO:0007669"/>
    <property type="project" value="UniProtKB-KW"/>
</dbReference>
<gene>
    <name evidence="5" type="primary">pseG</name>
    <name evidence="5" type="ORF">EAV92_15270</name>
</gene>
<dbReference type="GO" id="GO:0016758">
    <property type="term" value="F:hexosyltransferase activity"/>
    <property type="evidence" value="ECO:0007669"/>
    <property type="project" value="InterPro"/>
</dbReference>
<protein>
    <submittedName>
        <fullName evidence="5">UDP-2,4-diacetamido-2,4, 6-trideoxy-beta-L-altropyranose hydrolase</fullName>
        <ecNumber evidence="5">3.6.1.57</ecNumber>
    </submittedName>
</protein>
<dbReference type="NCBIfam" id="TIGR03590">
    <property type="entry name" value="PseG"/>
    <property type="match status" value="1"/>
</dbReference>
<keyword evidence="5" id="KW-0378">Hydrolase</keyword>
<keyword evidence="1" id="KW-0472">Membrane</keyword>
<dbReference type="PANTHER" id="PTHR21015:SF22">
    <property type="entry name" value="GLYCOSYLTRANSFERASE"/>
    <property type="match status" value="1"/>
</dbReference>
<dbReference type="Gene3D" id="3.40.50.11190">
    <property type="match status" value="1"/>
</dbReference>
<keyword evidence="6" id="KW-1185">Reference proteome</keyword>
<feature type="binding site" evidence="3">
    <location>
        <position position="283"/>
    </location>
    <ligand>
        <name>substrate</name>
    </ligand>
</feature>
<dbReference type="InterPro" id="IPR007235">
    <property type="entry name" value="Glyco_trans_28_C"/>
</dbReference>
<dbReference type="InterPro" id="IPR020023">
    <property type="entry name" value="PseG"/>
</dbReference>
<feature type="domain" description="Glycosyl transferase family 28 C-terminal" evidence="4">
    <location>
        <begin position="221"/>
        <end position="348"/>
    </location>
</feature>
<dbReference type="AlphaFoldDB" id="A0A3G3K192"/>
<sequence length="366" mass="40469">MKAAIRADASRLIGSGHVMRCLTLADRLRQRRQAEVVFLCREHDGNLIAYIRERGYEVFVLPEPAATGSRNEDERPPAHAHWLGAHWAEDAEQTIACLPRLGRNGKIDWLVVDHYALDSRYEEKVRPYVGKLMAIDDLADRPHDCDLLLDQNLDPDAGARYGGLIAPGTRLLVGPMFALLREEFAELRRRVRRDGSVRRLLVSFGGIDATGETVKALQALQSMPEEDWAVTVLAGKSNPNAERIAEFCDGLPNARFFRHAENVAELMLEADAAVGAGGSSTWERCCLGLPSLIVTTASNQIELTERVAQTGAVQWLGPSEEVGPDVIREALLTLRRHPGTVLRMSARAMELTDGLGADRIVEELVR</sequence>
<dbReference type="Pfam" id="PF04101">
    <property type="entry name" value="Glyco_tran_28_C"/>
    <property type="match status" value="1"/>
</dbReference>
<dbReference type="RefSeq" id="WP_123041901.1">
    <property type="nucleotide sequence ID" value="NZ_CP033433.1"/>
</dbReference>
<evidence type="ECO:0000313" key="5">
    <source>
        <dbReference type="EMBL" id="AYQ73817.1"/>
    </source>
</evidence>
<evidence type="ECO:0000313" key="6">
    <source>
        <dbReference type="Proteomes" id="UP000269097"/>
    </source>
</evidence>
<evidence type="ECO:0000259" key="4">
    <source>
        <dbReference type="Pfam" id="PF04101"/>
    </source>
</evidence>
<dbReference type="EMBL" id="CP033433">
    <property type="protein sequence ID" value="AYQ73817.1"/>
    <property type="molecule type" value="Genomic_DNA"/>
</dbReference>
<dbReference type="PANTHER" id="PTHR21015">
    <property type="entry name" value="UDP-N-ACETYLGLUCOSAMINE--N-ACETYLMURAMYL-(PENTAPEPTIDE) PYROPHOSPHORYL-UNDECAPRENOL N-ACETYLGLUCOSAMINE TRANSFERASE 1"/>
    <property type="match status" value="1"/>
</dbReference>
<dbReference type="Proteomes" id="UP000269097">
    <property type="component" value="Chromosome"/>
</dbReference>
<evidence type="ECO:0000256" key="2">
    <source>
        <dbReference type="PIRSR" id="PIRSR620023-1"/>
    </source>
</evidence>
<feature type="active site" description="Proton acceptor" evidence="2">
    <location>
        <position position="17"/>
    </location>
</feature>
<dbReference type="SUPFAM" id="SSF53756">
    <property type="entry name" value="UDP-Glycosyltransferase/glycogen phosphorylase"/>
    <property type="match status" value="1"/>
</dbReference>
<evidence type="ECO:0000256" key="3">
    <source>
        <dbReference type="PIRSR" id="PIRSR620023-2"/>
    </source>
</evidence>
<evidence type="ECO:0000256" key="1">
    <source>
        <dbReference type="ARBA" id="ARBA00023136"/>
    </source>
</evidence>
<dbReference type="KEGG" id="coh:EAV92_15270"/>
<reference evidence="5 6" key="1">
    <citation type="submission" date="2018-10" db="EMBL/GenBank/DDBJ databases">
        <title>Genome Sequence of Cohnella sp.</title>
        <authorList>
            <person name="Srinivasan S."/>
            <person name="Kim M.K."/>
        </authorList>
    </citation>
    <scope>NUCLEOTIDE SEQUENCE [LARGE SCALE GENOMIC DNA]</scope>
    <source>
        <strain evidence="5 6">18JY8-7</strain>
    </source>
</reference>
<name>A0A3G3K192_9BACL</name>
<accession>A0A3G3K192</accession>